<keyword evidence="1" id="KW-0472">Membrane</keyword>
<evidence type="ECO:0000313" key="3">
    <source>
        <dbReference type="Proteomes" id="UP001385951"/>
    </source>
</evidence>
<dbReference type="Pfam" id="PF11951">
    <property type="entry name" value="Fungal_trans_2"/>
    <property type="match status" value="1"/>
</dbReference>
<evidence type="ECO:0000313" key="2">
    <source>
        <dbReference type="EMBL" id="KAK7676181.1"/>
    </source>
</evidence>
<reference evidence="2 3" key="1">
    <citation type="submission" date="2022-09" db="EMBL/GenBank/DDBJ databases">
        <authorList>
            <person name="Palmer J.M."/>
        </authorList>
    </citation>
    <scope>NUCLEOTIDE SEQUENCE [LARGE SCALE GENOMIC DNA]</scope>
    <source>
        <strain evidence="2 3">DSM 7382</strain>
    </source>
</reference>
<keyword evidence="1" id="KW-1133">Transmembrane helix</keyword>
<proteinExistence type="predicted"/>
<feature type="transmembrane region" description="Helical" evidence="1">
    <location>
        <begin position="105"/>
        <end position="127"/>
    </location>
</feature>
<name>A0AAW0F8I2_9APHY</name>
<keyword evidence="1" id="KW-0812">Transmembrane</keyword>
<dbReference type="InterPro" id="IPR021858">
    <property type="entry name" value="Fun_TF"/>
</dbReference>
<accession>A0AAW0F8I2</accession>
<gene>
    <name evidence="2" type="ORF">QCA50_020855</name>
</gene>
<keyword evidence="3" id="KW-1185">Reference proteome</keyword>
<protein>
    <submittedName>
        <fullName evidence="2">Uncharacterized protein</fullName>
    </submittedName>
</protein>
<dbReference type="EMBL" id="JASBNA010000130">
    <property type="protein sequence ID" value="KAK7676181.1"/>
    <property type="molecule type" value="Genomic_DNA"/>
</dbReference>
<dbReference type="Proteomes" id="UP001385951">
    <property type="component" value="Unassembled WGS sequence"/>
</dbReference>
<feature type="transmembrane region" description="Helical" evidence="1">
    <location>
        <begin position="70"/>
        <end position="90"/>
    </location>
</feature>
<comment type="caution">
    <text evidence="2">The sequence shown here is derived from an EMBL/GenBank/DDBJ whole genome shotgun (WGS) entry which is preliminary data.</text>
</comment>
<organism evidence="2 3">
    <name type="scientific">Cerrena zonata</name>
    <dbReference type="NCBI Taxonomy" id="2478898"/>
    <lineage>
        <taxon>Eukaryota</taxon>
        <taxon>Fungi</taxon>
        <taxon>Dikarya</taxon>
        <taxon>Basidiomycota</taxon>
        <taxon>Agaricomycotina</taxon>
        <taxon>Agaricomycetes</taxon>
        <taxon>Polyporales</taxon>
        <taxon>Cerrenaceae</taxon>
        <taxon>Cerrena</taxon>
    </lineage>
</organism>
<dbReference type="AlphaFoldDB" id="A0AAW0F8I2"/>
<sequence>MISVCPDSSNYLLKTYVTLAATEEAILNSLAAWGAAKRDGADSESRNYYRNKAREIIEEKYINNPNLDKYGFYVLLAYYLIDSGLEVFLGDTNKWDIMSSVSLRFVYWNMESILIKVVFRAFIYLWVKYSMEV</sequence>
<evidence type="ECO:0000256" key="1">
    <source>
        <dbReference type="SAM" id="Phobius"/>
    </source>
</evidence>